<dbReference type="AlphaFoldDB" id="A0A0C1UCB4"/>
<reference evidence="2 3" key="1">
    <citation type="journal article" date="2015" name="Infect. Genet. Evol.">
        <title>Genomic sequences of six botulinum neurotoxin-producing strains representing three clostridial species illustrate the mobility and diversity of botulinum neurotoxin genes.</title>
        <authorList>
            <person name="Smith T.J."/>
            <person name="Hill K.K."/>
            <person name="Xie G."/>
            <person name="Foley B.T."/>
            <person name="Williamson C.H."/>
            <person name="Foster J.T."/>
            <person name="Johnson S.L."/>
            <person name="Chertkov O."/>
            <person name="Teshima H."/>
            <person name="Gibbons H.S."/>
            <person name="Johnsky L.A."/>
            <person name="Karavis M.A."/>
            <person name="Smith L.A."/>
        </authorList>
    </citation>
    <scope>NUCLEOTIDE SEQUENCE [LARGE SCALE GENOMIC DNA]</scope>
    <source>
        <strain evidence="2 3">CDC 2741</strain>
    </source>
</reference>
<dbReference type="InterPro" id="IPR053182">
    <property type="entry name" value="YobU-like_regulator"/>
</dbReference>
<evidence type="ECO:0000259" key="1">
    <source>
        <dbReference type="SMART" id="SM00871"/>
    </source>
</evidence>
<proteinExistence type="predicted"/>
<sequence length="153" mass="17656">MNYEIVNIQEKIVAGIGVETTNKNMKAMTDIGMLWGKFIEEKIIDSIPMRVNEKAIGLYTEYEGDYTKPYKFYCAVEVSSAIDEKNDIVTKVIPAGKYAKFTVKGHMQKVVGEAWEKIWNMDLDRKYSCDFEVYHNDSEDINNQTIDIYISLN</sequence>
<evidence type="ECO:0000313" key="3">
    <source>
        <dbReference type="Proteomes" id="UP000031366"/>
    </source>
</evidence>
<dbReference type="STRING" id="29341.RSJ17_07175"/>
<dbReference type="PANTHER" id="PTHR36444:SF2">
    <property type="entry name" value="TRANSCRIPTIONAL REGULATOR PROTEIN YOBU-RELATED"/>
    <property type="match status" value="1"/>
</dbReference>
<dbReference type="Pfam" id="PF14526">
    <property type="entry name" value="Cass2"/>
    <property type="match status" value="1"/>
</dbReference>
<dbReference type="Proteomes" id="UP000031366">
    <property type="component" value="Unassembled WGS sequence"/>
</dbReference>
<gene>
    <name evidence="2" type="ORF">U732_874</name>
</gene>
<accession>A0A0C1UCB4</accession>
<comment type="caution">
    <text evidence="2">The sequence shown here is derived from an EMBL/GenBank/DDBJ whole genome shotgun (WGS) entry which is preliminary data.</text>
</comment>
<dbReference type="InterPro" id="IPR010499">
    <property type="entry name" value="AraC_E-bd"/>
</dbReference>
<protein>
    <submittedName>
        <fullName evidence="2">GyrI-like small molecule binding domain protein</fullName>
    </submittedName>
</protein>
<name>A0A0C1UCB4_9CLOT</name>
<feature type="domain" description="AraC effector-binding" evidence="1">
    <location>
        <begin position="1"/>
        <end position="153"/>
    </location>
</feature>
<keyword evidence="3" id="KW-1185">Reference proteome</keyword>
<dbReference type="SMART" id="SM00871">
    <property type="entry name" value="AraC_E_bind"/>
    <property type="match status" value="1"/>
</dbReference>
<evidence type="ECO:0000313" key="2">
    <source>
        <dbReference type="EMBL" id="KIE45185.1"/>
    </source>
</evidence>
<dbReference type="EMBL" id="AYSO01000020">
    <property type="protein sequence ID" value="KIE45185.1"/>
    <property type="molecule type" value="Genomic_DNA"/>
</dbReference>
<dbReference type="Gene3D" id="3.20.80.10">
    <property type="entry name" value="Regulatory factor, effector binding domain"/>
    <property type="match status" value="1"/>
</dbReference>
<dbReference type="RefSeq" id="WP_039637014.1">
    <property type="nucleotide sequence ID" value="NZ_AYSO01000020.1"/>
</dbReference>
<dbReference type="PANTHER" id="PTHR36444">
    <property type="entry name" value="TRANSCRIPTIONAL REGULATOR PROTEIN YOBU-RELATED"/>
    <property type="match status" value="1"/>
</dbReference>
<organism evidence="2 3">
    <name type="scientific">Clostridium argentinense CDC 2741</name>
    <dbReference type="NCBI Taxonomy" id="1418104"/>
    <lineage>
        <taxon>Bacteria</taxon>
        <taxon>Bacillati</taxon>
        <taxon>Bacillota</taxon>
        <taxon>Clostridia</taxon>
        <taxon>Eubacteriales</taxon>
        <taxon>Clostridiaceae</taxon>
        <taxon>Clostridium</taxon>
    </lineage>
</organism>
<dbReference type="SUPFAM" id="SSF55136">
    <property type="entry name" value="Probable bacterial effector-binding domain"/>
    <property type="match status" value="1"/>
</dbReference>
<dbReference type="InterPro" id="IPR029441">
    <property type="entry name" value="Cass2"/>
</dbReference>
<dbReference type="InterPro" id="IPR011256">
    <property type="entry name" value="Reg_factor_effector_dom_sf"/>
</dbReference>
<dbReference type="OrthoDB" id="9801008at2"/>